<feature type="domain" description="Glycosyl transferase family 1" evidence="1">
    <location>
        <begin position="188"/>
        <end position="354"/>
    </location>
</feature>
<dbReference type="PANTHER" id="PTHR12526">
    <property type="entry name" value="GLYCOSYLTRANSFERASE"/>
    <property type="match status" value="1"/>
</dbReference>
<dbReference type="Gene3D" id="3.40.50.2000">
    <property type="entry name" value="Glycogen Phosphorylase B"/>
    <property type="match status" value="2"/>
</dbReference>
<organism evidence="3">
    <name type="scientific">bioreactor metagenome</name>
    <dbReference type="NCBI Taxonomy" id="1076179"/>
    <lineage>
        <taxon>unclassified sequences</taxon>
        <taxon>metagenomes</taxon>
        <taxon>ecological metagenomes</taxon>
    </lineage>
</organism>
<evidence type="ECO:0000259" key="1">
    <source>
        <dbReference type="Pfam" id="PF00534"/>
    </source>
</evidence>
<accession>A0A644VFG5</accession>
<dbReference type="SUPFAM" id="SSF53756">
    <property type="entry name" value="UDP-Glycosyltransferase/glycogen phosphorylase"/>
    <property type="match status" value="1"/>
</dbReference>
<comment type="caution">
    <text evidence="3">The sequence shown here is derived from an EMBL/GenBank/DDBJ whole genome shotgun (WGS) entry which is preliminary data.</text>
</comment>
<dbReference type="PANTHER" id="PTHR12526:SF630">
    <property type="entry name" value="GLYCOSYLTRANSFERASE"/>
    <property type="match status" value="1"/>
</dbReference>
<dbReference type="InterPro" id="IPR001296">
    <property type="entry name" value="Glyco_trans_1"/>
</dbReference>
<dbReference type="InterPro" id="IPR028098">
    <property type="entry name" value="Glyco_trans_4-like_N"/>
</dbReference>
<evidence type="ECO:0000259" key="2">
    <source>
        <dbReference type="Pfam" id="PF13477"/>
    </source>
</evidence>
<dbReference type="Pfam" id="PF13477">
    <property type="entry name" value="Glyco_trans_4_2"/>
    <property type="match status" value="1"/>
</dbReference>
<proteinExistence type="predicted"/>
<keyword evidence="3" id="KW-0328">Glycosyltransferase</keyword>
<dbReference type="CDD" id="cd03808">
    <property type="entry name" value="GT4_CapM-like"/>
    <property type="match status" value="1"/>
</dbReference>
<feature type="domain" description="Glycosyltransferase subfamily 4-like N-terminal" evidence="2">
    <location>
        <begin position="6"/>
        <end position="150"/>
    </location>
</feature>
<dbReference type="EMBL" id="VSSQ01000292">
    <property type="protein sequence ID" value="MPL90021.1"/>
    <property type="molecule type" value="Genomic_DNA"/>
</dbReference>
<name>A0A644VFG5_9ZZZZ</name>
<dbReference type="EC" id="2.4.-.-" evidence="3"/>
<evidence type="ECO:0000313" key="3">
    <source>
        <dbReference type="EMBL" id="MPL90021.1"/>
    </source>
</evidence>
<gene>
    <name evidence="3" type="primary">epsD_1</name>
    <name evidence="3" type="ORF">SDC9_36066</name>
</gene>
<reference evidence="3" key="1">
    <citation type="submission" date="2019-08" db="EMBL/GenBank/DDBJ databases">
        <authorList>
            <person name="Kucharzyk K."/>
            <person name="Murdoch R.W."/>
            <person name="Higgins S."/>
            <person name="Loffler F."/>
        </authorList>
    </citation>
    <scope>NUCLEOTIDE SEQUENCE</scope>
</reference>
<keyword evidence="3" id="KW-0808">Transferase</keyword>
<sequence>MNKNCKILFVANIHKHFLAFHLPYIKWFQENGYEVHVAANDDSVIVPLVDKQWNICIERNPFSRNNVKAYRELKSIVEKEKYCLVTSHTAMGGVLARLASRKARKNFGLKVLYTVHGFHFFKGSPKSYWLLYYPMEKFLSRYTDAIITINQEDLELVKSHSFKNKATYIIPGIGFNADRLKKVNEDQKQALRVKNGYKQSDFIVIYVAEYIPRKNHGFIIDALPEITKKIPEIKVLFAGRGRDMELTMEYAKSKAVDQYIEFLGFRDDIGNLIALSDVGISASKQEGLGLNLAEEMYSGLPVVASKDRGHKEMIIHGENGFLFPQNDNIAFIEAIIYLYENPEKRKEMGKYAAESIRKFSLENSLTEMVKIYKRYLQQS</sequence>
<dbReference type="GO" id="GO:0016757">
    <property type="term" value="F:glycosyltransferase activity"/>
    <property type="evidence" value="ECO:0007669"/>
    <property type="project" value="UniProtKB-KW"/>
</dbReference>
<dbReference type="Pfam" id="PF00534">
    <property type="entry name" value="Glycos_transf_1"/>
    <property type="match status" value="1"/>
</dbReference>
<protein>
    <submittedName>
        <fullName evidence="3">Putative glycosyltransferase EpsD</fullName>
        <ecNumber evidence="3">2.4.-.-</ecNumber>
    </submittedName>
</protein>
<dbReference type="AlphaFoldDB" id="A0A644VFG5"/>